<dbReference type="eggNOG" id="ENOG502R2BV">
    <property type="taxonomic scope" value="Eukaryota"/>
</dbReference>
<keyword evidence="3 5" id="KW-1133">Transmembrane helix</keyword>
<evidence type="ECO:0000313" key="6">
    <source>
        <dbReference type="EMBL" id="CAJ09427.1"/>
    </source>
</evidence>
<sequence length="187" mass="21271">MGVGASALTLSLSFHLLRPFEPHSLKEGMRVRTYHKHAIQRNSPALQGLLTLHTLFSVFYSAPIWFTYLGTRWHLASVTSQQRIWMICVLILWFCTEIPRLHLGCLANKRTLFCELVAFLTMTLVPQLLLVSVLLGFLPECNDLEFSVCVTQILLLVLECLTAVQLLMRVTRNNVVDFYVSLGSPYC</sequence>
<dbReference type="VEuPathDB" id="TriTrypDB:LMJFC_360061900"/>
<feature type="transmembrane region" description="Helical" evidence="5">
    <location>
        <begin position="113"/>
        <end position="138"/>
    </location>
</feature>
<feature type="transmembrane region" description="Helical" evidence="5">
    <location>
        <begin position="49"/>
        <end position="71"/>
    </location>
</feature>
<evidence type="ECO:0000256" key="2">
    <source>
        <dbReference type="ARBA" id="ARBA00022692"/>
    </source>
</evidence>
<dbReference type="VEuPathDB" id="TriTrypDB:LMJLV39_360057500"/>
<dbReference type="Pfam" id="PF09799">
    <property type="entry name" value="Transmemb_17"/>
    <property type="match status" value="1"/>
</dbReference>
<dbReference type="VEuPathDB" id="TriTrypDB:LMJSD75_360057300"/>
<dbReference type="GeneID" id="5655760"/>
<feature type="transmembrane region" description="Helical" evidence="5">
    <location>
        <begin position="144"/>
        <end position="164"/>
    </location>
</feature>
<dbReference type="AlphaFoldDB" id="Q4Q0V4"/>
<proteinExistence type="predicted"/>
<gene>
    <name evidence="6" type="ORF">LMJF_36_4600</name>
</gene>
<dbReference type="VEuPathDB" id="TriTrypDB:LmjF.36.4600"/>
<dbReference type="RefSeq" id="XP_001687044.1">
    <property type="nucleotide sequence ID" value="XM_001686992.1"/>
</dbReference>
<keyword evidence="2 5" id="KW-0812">Transmembrane</keyword>
<evidence type="ECO:0000256" key="3">
    <source>
        <dbReference type="ARBA" id="ARBA00022989"/>
    </source>
</evidence>
<evidence type="ECO:0000313" key="7">
    <source>
        <dbReference type="Proteomes" id="UP000000542"/>
    </source>
</evidence>
<feature type="transmembrane region" description="Helical" evidence="5">
    <location>
        <begin position="83"/>
        <end position="101"/>
    </location>
</feature>
<dbReference type="OMA" id="QRIWMIC"/>
<evidence type="ECO:0000256" key="5">
    <source>
        <dbReference type="SAM" id="Phobius"/>
    </source>
</evidence>
<comment type="subcellular location">
    <subcellularLocation>
        <location evidence="1">Membrane</location>
        <topology evidence="1">Multi-pass membrane protein</topology>
    </subcellularLocation>
</comment>
<dbReference type="KEGG" id="lma:LMJF_36_4600"/>
<dbReference type="InterPro" id="IPR019184">
    <property type="entry name" value="Uncharacterised_TM-17"/>
</dbReference>
<reference evidence="6 7" key="2">
    <citation type="journal article" date="2011" name="Genome Res.">
        <title>Chromosome and gene copy number variation allow major structural change between species and strains of Leishmania.</title>
        <authorList>
            <person name="Rogers M.B."/>
            <person name="Hilley J.D."/>
            <person name="Dickens N.J."/>
            <person name="Wilkes J."/>
            <person name="Bates P.A."/>
            <person name="Depledge D.P."/>
            <person name="Harris D."/>
            <person name="Her Y."/>
            <person name="Herzyk P."/>
            <person name="Imamura H."/>
            <person name="Otto T.D."/>
            <person name="Sanders M."/>
            <person name="Seeger K."/>
            <person name="Dujardin J.C."/>
            <person name="Berriman M."/>
            <person name="Smith D.F."/>
            <person name="Hertz-Fowler C."/>
            <person name="Mottram J.C."/>
        </authorList>
    </citation>
    <scope>NUCLEOTIDE SEQUENCE [LARGE SCALE GENOMIC DNA]</scope>
    <source>
        <strain evidence="7">MHOM/IL/81/Friedlin</strain>
    </source>
</reference>
<dbReference type="STRING" id="5664.Q4Q0V4"/>
<evidence type="ECO:0000256" key="1">
    <source>
        <dbReference type="ARBA" id="ARBA00004141"/>
    </source>
</evidence>
<keyword evidence="4 5" id="KW-0472">Membrane</keyword>
<dbReference type="InParanoid" id="Q4Q0V4"/>
<name>Q4Q0V4_LEIMA</name>
<dbReference type="GO" id="GO:0016020">
    <property type="term" value="C:membrane"/>
    <property type="evidence" value="ECO:0007669"/>
    <property type="project" value="UniProtKB-SubCell"/>
</dbReference>
<keyword evidence="7" id="KW-1185">Reference proteome</keyword>
<dbReference type="EMBL" id="FR796432">
    <property type="protein sequence ID" value="CAJ09427.1"/>
    <property type="molecule type" value="Genomic_DNA"/>
</dbReference>
<protein>
    <submittedName>
        <fullName evidence="6">Uncharacterized protein</fullName>
    </submittedName>
</protein>
<reference evidence="6 7" key="1">
    <citation type="journal article" date="2005" name="Science">
        <title>The genome of the kinetoplastid parasite, Leishmania major.</title>
        <authorList>
            <person name="Ivens A.C."/>
            <person name="Peacock C.S."/>
            <person name="Worthey E.A."/>
            <person name="Murphy L."/>
            <person name="Aggarwal G."/>
            <person name="Berriman M."/>
            <person name="Sisk E."/>
            <person name="Rajandream M.A."/>
            <person name="Adlem E."/>
            <person name="Aert R."/>
            <person name="Anupama A."/>
            <person name="Apostolou Z."/>
            <person name="Attipoe P."/>
            <person name="Bason N."/>
            <person name="Bauser C."/>
            <person name="Beck A."/>
            <person name="Beverley S.M."/>
            <person name="Bianchettin G."/>
            <person name="Borzym K."/>
            <person name="Bothe G."/>
            <person name="Bruschi C.V."/>
            <person name="Collins M."/>
            <person name="Cadag E."/>
            <person name="Ciarloni L."/>
            <person name="Clayton C."/>
            <person name="Coulson R.M."/>
            <person name="Cronin A."/>
            <person name="Cruz A.K."/>
            <person name="Davies R.M."/>
            <person name="De Gaudenzi J."/>
            <person name="Dobson D.E."/>
            <person name="Duesterhoeft A."/>
            <person name="Fazelina G."/>
            <person name="Fosker N."/>
            <person name="Frasch A.C."/>
            <person name="Fraser A."/>
            <person name="Fuchs M."/>
            <person name="Gabel C."/>
            <person name="Goble A."/>
            <person name="Goffeau A."/>
            <person name="Harris D."/>
            <person name="Hertz-Fowler C."/>
            <person name="Hilbert H."/>
            <person name="Horn D."/>
            <person name="Huang Y."/>
            <person name="Klages S."/>
            <person name="Knights A."/>
            <person name="Kube M."/>
            <person name="Larke N."/>
            <person name="Litvin L."/>
            <person name="Lord A."/>
            <person name="Louie T."/>
            <person name="Marra M."/>
            <person name="Masuy D."/>
            <person name="Matthews K."/>
            <person name="Michaeli S."/>
            <person name="Mottram J.C."/>
            <person name="Muller-Auer S."/>
            <person name="Munden H."/>
            <person name="Nelson S."/>
            <person name="Norbertczak H."/>
            <person name="Oliver K."/>
            <person name="O'neil S."/>
            <person name="Pentony M."/>
            <person name="Pohl T.M."/>
            <person name="Price C."/>
            <person name="Purnelle B."/>
            <person name="Quail M.A."/>
            <person name="Rabbinowitsch E."/>
            <person name="Reinhardt R."/>
            <person name="Rieger M."/>
            <person name="Rinta J."/>
            <person name="Robben J."/>
            <person name="Robertson L."/>
            <person name="Ruiz J.C."/>
            <person name="Rutter S."/>
            <person name="Saunders D."/>
            <person name="Schafer M."/>
            <person name="Schein J."/>
            <person name="Schwartz D.C."/>
            <person name="Seeger K."/>
            <person name="Seyler A."/>
            <person name="Sharp S."/>
            <person name="Shin H."/>
            <person name="Sivam D."/>
            <person name="Squares R."/>
            <person name="Squares S."/>
            <person name="Tosato V."/>
            <person name="Vogt C."/>
            <person name="Volckaert G."/>
            <person name="Wambutt R."/>
            <person name="Warren T."/>
            <person name="Wedler H."/>
            <person name="Woodward J."/>
            <person name="Zhou S."/>
            <person name="Zimmermann W."/>
            <person name="Smith D.F."/>
            <person name="Blackwell J.M."/>
            <person name="Stuart K.D."/>
            <person name="Barrell B."/>
            <person name="Myler P.J."/>
        </authorList>
    </citation>
    <scope>NUCLEOTIDE SEQUENCE [LARGE SCALE GENOMIC DNA]</scope>
    <source>
        <strain evidence="7">MHOM/IL/81/Friedlin</strain>
    </source>
</reference>
<organism evidence="6 7">
    <name type="scientific">Leishmania major</name>
    <dbReference type="NCBI Taxonomy" id="5664"/>
    <lineage>
        <taxon>Eukaryota</taxon>
        <taxon>Discoba</taxon>
        <taxon>Euglenozoa</taxon>
        <taxon>Kinetoplastea</taxon>
        <taxon>Metakinetoplastina</taxon>
        <taxon>Trypanosomatida</taxon>
        <taxon>Trypanosomatidae</taxon>
        <taxon>Leishmaniinae</taxon>
        <taxon>Leishmania</taxon>
    </lineage>
</organism>
<dbReference type="HOGENOM" id="CLU_1450280_0_0_1"/>
<accession>Q4Q0V4</accession>
<evidence type="ECO:0000256" key="4">
    <source>
        <dbReference type="ARBA" id="ARBA00023136"/>
    </source>
</evidence>
<dbReference type="Proteomes" id="UP000000542">
    <property type="component" value="Chromosome 36"/>
</dbReference>